<dbReference type="PROSITE" id="PS00533">
    <property type="entry name" value="PORPHOBILINOGEN_DEAM"/>
    <property type="match status" value="1"/>
</dbReference>
<dbReference type="SUPFAM" id="SSF54782">
    <property type="entry name" value="Porphobilinogen deaminase (hydroxymethylbilane synthase), C-terminal domain"/>
    <property type="match status" value="1"/>
</dbReference>
<evidence type="ECO:0000259" key="10">
    <source>
        <dbReference type="Pfam" id="PF03900"/>
    </source>
</evidence>
<comment type="function">
    <text evidence="1 8">Tetrapolymerization of the monopyrrole PBG into the hydroxymethylbilane pre-uroporphyrinogen in several discrete steps.</text>
</comment>
<dbReference type="Proteomes" id="UP001268683">
    <property type="component" value="Chromosome"/>
</dbReference>
<dbReference type="KEGG" id="tmk:QGN29_05090"/>
<keyword evidence="5 8" id="KW-0808">Transferase</keyword>
<evidence type="ECO:0000313" key="11">
    <source>
        <dbReference type="EMBL" id="WND03751.1"/>
    </source>
</evidence>
<dbReference type="InterPro" id="IPR022419">
    <property type="entry name" value="Porphobilin_deaminase_cofac_BS"/>
</dbReference>
<dbReference type="InterPro" id="IPR000860">
    <property type="entry name" value="HemC"/>
</dbReference>
<dbReference type="NCBIfam" id="TIGR00212">
    <property type="entry name" value="hemC"/>
    <property type="match status" value="1"/>
</dbReference>
<feature type="domain" description="Porphobilinogen deaminase N-terminal" evidence="9">
    <location>
        <begin position="5"/>
        <end position="215"/>
    </location>
</feature>
<dbReference type="RefSeq" id="WP_310799605.1">
    <property type="nucleotide sequence ID" value="NZ_CP123872.1"/>
</dbReference>
<organism evidence="11 12">
    <name type="scientific">Temperatibacter marinus</name>
    <dbReference type="NCBI Taxonomy" id="1456591"/>
    <lineage>
        <taxon>Bacteria</taxon>
        <taxon>Pseudomonadati</taxon>
        <taxon>Pseudomonadota</taxon>
        <taxon>Alphaproteobacteria</taxon>
        <taxon>Kordiimonadales</taxon>
        <taxon>Temperatibacteraceae</taxon>
        <taxon>Temperatibacter</taxon>
    </lineage>
</organism>
<dbReference type="EMBL" id="CP123872">
    <property type="protein sequence ID" value="WND03751.1"/>
    <property type="molecule type" value="Genomic_DNA"/>
</dbReference>
<dbReference type="Gene3D" id="3.40.190.10">
    <property type="entry name" value="Periplasmic binding protein-like II"/>
    <property type="match status" value="2"/>
</dbReference>
<dbReference type="InterPro" id="IPR036803">
    <property type="entry name" value="Porphobilinogen_deaminase_C_sf"/>
</dbReference>
<dbReference type="GO" id="GO:0006782">
    <property type="term" value="P:protoporphyrinogen IX biosynthetic process"/>
    <property type="evidence" value="ECO:0007669"/>
    <property type="project" value="UniProtKB-UniRule"/>
</dbReference>
<evidence type="ECO:0000256" key="5">
    <source>
        <dbReference type="ARBA" id="ARBA00022679"/>
    </source>
</evidence>
<dbReference type="EC" id="2.5.1.61" evidence="8"/>
<evidence type="ECO:0000259" key="9">
    <source>
        <dbReference type="Pfam" id="PF01379"/>
    </source>
</evidence>
<sequence length="317" mass="34560">MSIRIKIGTRGSPLALAQAKDVKQRLINTHDELTSEGVEIVVIKTTGDRILDRHLMSAGGKGLFTKEIEEALLSGDIDCAVHSCKDMPTQLPDGLTLSTFLPREDNRDVFISPVAKSLNDLPEGSLLGTASLRRRALALRQRPDLKVVTFRGNVQSRLRKLEAGEAAATFLALAGLNRMEMADVATERLDLERFPPAPAQGAVTIEIRDDDQKMHSFLAPLHCSITTEQVTAERSFLAALDGSCRTPIAAYAIQEGADLVLRGMLLSLDGQTVFERSMRRPREQAEELGTAVGEAIKEDAGAAFFDQLKQDIEAAIE</sequence>
<dbReference type="HAMAP" id="MF_00260">
    <property type="entry name" value="Porphobil_deam"/>
    <property type="match status" value="1"/>
</dbReference>
<dbReference type="PANTHER" id="PTHR11557">
    <property type="entry name" value="PORPHOBILINOGEN DEAMINASE"/>
    <property type="match status" value="1"/>
</dbReference>
<comment type="miscellaneous">
    <text evidence="8">The porphobilinogen subunits are added to the dipyrromethane group.</text>
</comment>
<dbReference type="FunFam" id="3.40.190.10:FF:000005">
    <property type="entry name" value="Porphobilinogen deaminase"/>
    <property type="match status" value="1"/>
</dbReference>
<comment type="subunit">
    <text evidence="4 8">Monomer.</text>
</comment>
<dbReference type="PANTHER" id="PTHR11557:SF0">
    <property type="entry name" value="PORPHOBILINOGEN DEAMINASE"/>
    <property type="match status" value="1"/>
</dbReference>
<evidence type="ECO:0000256" key="2">
    <source>
        <dbReference type="ARBA" id="ARBA00004735"/>
    </source>
</evidence>
<dbReference type="InterPro" id="IPR022418">
    <property type="entry name" value="Porphobilinogen_deaminase_C"/>
</dbReference>
<evidence type="ECO:0000256" key="3">
    <source>
        <dbReference type="ARBA" id="ARBA00005638"/>
    </source>
</evidence>
<dbReference type="InterPro" id="IPR022417">
    <property type="entry name" value="Porphobilin_deaminase_N"/>
</dbReference>
<evidence type="ECO:0000256" key="1">
    <source>
        <dbReference type="ARBA" id="ARBA00002869"/>
    </source>
</evidence>
<dbReference type="Pfam" id="PF03900">
    <property type="entry name" value="Porphobil_deamC"/>
    <property type="match status" value="1"/>
</dbReference>
<feature type="modified residue" description="S-(dipyrrolylmethanemethyl)cysteine" evidence="8">
    <location>
        <position position="244"/>
    </location>
</feature>
<comment type="similarity">
    <text evidence="3 8">Belongs to the HMBS family.</text>
</comment>
<keyword evidence="12" id="KW-1185">Reference proteome</keyword>
<reference evidence="11" key="1">
    <citation type="submission" date="2023-04" db="EMBL/GenBank/DDBJ databases">
        <title>Complete genome sequence of Temperatibacter marinus.</title>
        <authorList>
            <person name="Rong J.-C."/>
            <person name="Yi M.-L."/>
            <person name="Zhao Q."/>
        </authorList>
    </citation>
    <scope>NUCLEOTIDE SEQUENCE</scope>
    <source>
        <strain evidence="11">NBRC 110045</strain>
    </source>
</reference>
<dbReference type="FunFam" id="3.40.190.10:FF:000004">
    <property type="entry name" value="Porphobilinogen deaminase"/>
    <property type="match status" value="1"/>
</dbReference>
<comment type="catalytic activity">
    <reaction evidence="7 8">
        <text>4 porphobilinogen + H2O = hydroxymethylbilane + 4 NH4(+)</text>
        <dbReference type="Rhea" id="RHEA:13185"/>
        <dbReference type="ChEBI" id="CHEBI:15377"/>
        <dbReference type="ChEBI" id="CHEBI:28938"/>
        <dbReference type="ChEBI" id="CHEBI:57845"/>
        <dbReference type="ChEBI" id="CHEBI:58126"/>
        <dbReference type="EC" id="2.5.1.61"/>
    </reaction>
</comment>
<dbReference type="GO" id="GO:0004418">
    <property type="term" value="F:hydroxymethylbilane synthase activity"/>
    <property type="evidence" value="ECO:0007669"/>
    <property type="project" value="UniProtKB-UniRule"/>
</dbReference>
<evidence type="ECO:0000256" key="4">
    <source>
        <dbReference type="ARBA" id="ARBA00011245"/>
    </source>
</evidence>
<proteinExistence type="inferred from homology"/>
<evidence type="ECO:0000256" key="8">
    <source>
        <dbReference type="HAMAP-Rule" id="MF_00260"/>
    </source>
</evidence>
<accession>A0AA52EFC8</accession>
<dbReference type="PRINTS" id="PR00151">
    <property type="entry name" value="PORPHBDMNASE"/>
</dbReference>
<comment type="cofactor">
    <cofactor evidence="8">
        <name>dipyrromethane</name>
        <dbReference type="ChEBI" id="CHEBI:60342"/>
    </cofactor>
    <text evidence="8">Binds 1 dipyrromethane group covalently.</text>
</comment>
<dbReference type="Pfam" id="PF01379">
    <property type="entry name" value="Porphobil_deam"/>
    <property type="match status" value="1"/>
</dbReference>
<name>A0AA52EFC8_9PROT</name>
<protein>
    <recommendedName>
        <fullName evidence="8">Porphobilinogen deaminase</fullName>
        <shortName evidence="8">PBG</shortName>
        <ecNumber evidence="8">2.5.1.61</ecNumber>
    </recommendedName>
    <alternativeName>
        <fullName evidence="8">Hydroxymethylbilane synthase</fullName>
        <shortName evidence="8">HMBS</shortName>
    </alternativeName>
    <alternativeName>
        <fullName evidence="8">Pre-uroporphyrinogen synthase</fullName>
    </alternativeName>
</protein>
<dbReference type="SUPFAM" id="SSF53850">
    <property type="entry name" value="Periplasmic binding protein-like II"/>
    <property type="match status" value="1"/>
</dbReference>
<feature type="domain" description="Porphobilinogen deaminase C-terminal" evidence="10">
    <location>
        <begin position="228"/>
        <end position="297"/>
    </location>
</feature>
<keyword evidence="6 8" id="KW-0627">Porphyrin biosynthesis</keyword>
<gene>
    <name evidence="8 11" type="primary">hemC</name>
    <name evidence="11" type="ORF">QGN29_05090</name>
</gene>
<dbReference type="AlphaFoldDB" id="A0AA52EFC8"/>
<comment type="pathway">
    <text evidence="2">Porphyrin-containing compound metabolism; protoporphyrin-IX biosynthesis; coproporphyrinogen-III from 5-aminolevulinate: step 2/4.</text>
</comment>
<dbReference type="Gene3D" id="3.30.160.40">
    <property type="entry name" value="Porphobilinogen deaminase, C-terminal domain"/>
    <property type="match status" value="1"/>
</dbReference>
<evidence type="ECO:0000256" key="7">
    <source>
        <dbReference type="ARBA" id="ARBA00048169"/>
    </source>
</evidence>
<dbReference type="PIRSF" id="PIRSF001438">
    <property type="entry name" value="4pyrrol_synth_OHMeBilane_synth"/>
    <property type="match status" value="1"/>
</dbReference>
<evidence type="ECO:0000256" key="6">
    <source>
        <dbReference type="ARBA" id="ARBA00023244"/>
    </source>
</evidence>
<dbReference type="GO" id="GO:0005737">
    <property type="term" value="C:cytoplasm"/>
    <property type="evidence" value="ECO:0007669"/>
    <property type="project" value="UniProtKB-UniRule"/>
</dbReference>
<evidence type="ECO:0000313" key="12">
    <source>
        <dbReference type="Proteomes" id="UP001268683"/>
    </source>
</evidence>